<dbReference type="InterPro" id="IPR029062">
    <property type="entry name" value="Class_I_gatase-like"/>
</dbReference>
<dbReference type="PRINTS" id="PR00097">
    <property type="entry name" value="ANTSNTHASEII"/>
</dbReference>
<feature type="domain" description="Chorismate-utilising enzyme C-terminal" evidence="12">
    <location>
        <begin position="500"/>
        <end position="793"/>
    </location>
</feature>
<dbReference type="SUPFAM" id="SSF52317">
    <property type="entry name" value="Class I glutamine amidotransferase-like"/>
    <property type="match status" value="1"/>
</dbReference>
<comment type="similarity">
    <text evidence="3">In the C-terminal section; belongs to the anthranilate synthase component I family.</text>
</comment>
<dbReference type="Proteomes" id="UP000053800">
    <property type="component" value="Unassembled WGS sequence"/>
</dbReference>
<dbReference type="PANTHER" id="PTHR11236">
    <property type="entry name" value="AMINOBENZOATE/ANTHRANILATE SYNTHASE"/>
    <property type="match status" value="1"/>
</dbReference>
<keyword evidence="7" id="KW-0315">Glutamine amidotransferase</keyword>
<dbReference type="InterPro" id="IPR005801">
    <property type="entry name" value="ADC_synthase"/>
</dbReference>
<evidence type="ECO:0000259" key="12">
    <source>
        <dbReference type="Pfam" id="PF00425"/>
    </source>
</evidence>
<feature type="domain" description="Glutamine amidotransferase" evidence="11">
    <location>
        <begin position="11"/>
        <end position="217"/>
    </location>
</feature>
<proteinExistence type="inferred from homology"/>
<dbReference type="InterPro" id="IPR015890">
    <property type="entry name" value="Chorismate_C"/>
</dbReference>
<evidence type="ECO:0000256" key="3">
    <source>
        <dbReference type="ARBA" id="ARBA00005970"/>
    </source>
</evidence>
<organism evidence="13 14">
    <name type="scientific">Cryptococcus bacillisporus CA1873</name>
    <dbReference type="NCBI Taxonomy" id="1296111"/>
    <lineage>
        <taxon>Eukaryota</taxon>
        <taxon>Fungi</taxon>
        <taxon>Dikarya</taxon>
        <taxon>Basidiomycota</taxon>
        <taxon>Agaricomycotina</taxon>
        <taxon>Tremellomycetes</taxon>
        <taxon>Tremellales</taxon>
        <taxon>Cryptococcaceae</taxon>
        <taxon>Cryptococcus</taxon>
        <taxon>Cryptococcus gattii species complex</taxon>
    </lineage>
</organism>
<name>A0ABR5BJ46_CRYGA</name>
<dbReference type="CDD" id="cd01743">
    <property type="entry name" value="GATase1_Anthranilate_Synthase"/>
    <property type="match status" value="1"/>
</dbReference>
<keyword evidence="14" id="KW-1185">Reference proteome</keyword>
<evidence type="ECO:0000259" key="11">
    <source>
        <dbReference type="Pfam" id="PF00117"/>
    </source>
</evidence>
<evidence type="ECO:0000256" key="1">
    <source>
        <dbReference type="ARBA" id="ARBA00001000"/>
    </source>
</evidence>
<dbReference type="EC" id="2.6.1.85" evidence="4"/>
<evidence type="ECO:0000313" key="14">
    <source>
        <dbReference type="Proteomes" id="UP000053800"/>
    </source>
</evidence>
<feature type="region of interest" description="Disordered" evidence="10">
    <location>
        <begin position="620"/>
        <end position="640"/>
    </location>
</feature>
<dbReference type="InterPro" id="IPR006221">
    <property type="entry name" value="TrpG/PapA_dom"/>
</dbReference>
<dbReference type="InterPro" id="IPR017926">
    <property type="entry name" value="GATASE"/>
</dbReference>
<dbReference type="PRINTS" id="PR00096">
    <property type="entry name" value="GATASE"/>
</dbReference>
<dbReference type="SUPFAM" id="SSF56322">
    <property type="entry name" value="ADC synthase"/>
    <property type="match status" value="1"/>
</dbReference>
<dbReference type="PRINTS" id="PR00099">
    <property type="entry name" value="CPSGATASE"/>
</dbReference>
<dbReference type="EMBL" id="KN848889">
    <property type="protein sequence ID" value="KIR69198.1"/>
    <property type="molecule type" value="Genomic_DNA"/>
</dbReference>
<dbReference type="PROSITE" id="PS51273">
    <property type="entry name" value="GATASE_TYPE_1"/>
    <property type="match status" value="1"/>
</dbReference>
<accession>A0ABR5BJ46</accession>
<evidence type="ECO:0000256" key="8">
    <source>
        <dbReference type="ARBA" id="ARBA00031329"/>
    </source>
</evidence>
<dbReference type="PANTHER" id="PTHR11236:SF18">
    <property type="entry name" value="AMINODEOXYCHORISMATE SYNTHASE"/>
    <property type="match status" value="1"/>
</dbReference>
<keyword evidence="6" id="KW-0289">Folate biosynthesis</keyword>
<evidence type="ECO:0000256" key="6">
    <source>
        <dbReference type="ARBA" id="ARBA00022909"/>
    </source>
</evidence>
<sequence length="805" mass="88844">MIRPPPLPRTLVLDYYDSYTNNLVTLLTRTYGDADVLEKLVVVKADKYTWDEFQRLVLPNIDCVILSPGPGRPDNPADIGFALQLLRLHPLPILGVCLGHQAIGVAFGGKIINTPKITHGHVIPVAPVQPPIGLFASPLFEADGKTQFDVVVYNSLTVDPITLPQDLEVTAWSIPSPDRPASIQGLRHRLYPIWGVQYHPESISSTCGSSLLVSFLDEVHKINNQPTSYPSLLPSIVSSCAYRVVKAGSTTTSHEPLLTASASSSKLKKVNKAFDGLGKGLATEDVFQRLRKRVKAVAEIWLDGQTPTRPSTSSLASPSFLLTYSLTTRTVTLHRAGFSPSTLPLPEDTTFWEWFSAGQEAITRNLHSDLEPRMSGWRGGWVGWFAYEMKEESLTGYRRRERGEGEEKVDACWGWTDRFLERTPEEEWVARGVIRQGADQLDGIKDCEMFGWLQKKGIVLGATEDEWKNYIQSVSNILDTAGESPASSPLPKFHPFSSGDAYQKQIDACREAIRQGESYELTLTTSFSSTPSSFDPFALYLHLRKFNPAYYSTYMSFPTLSTSSLHGGSGMQGITILSSSPERFLKINSSRQVEMMPIKGTRARVKEGQCVCRPGTGCGGENPGSEECKQEGRREDERRGRELVEDVKERAENLMIVDLIRSDLLSCCIPSTVTVPKLIALESYGVHNLVTTVQGTLADNVGSVEAVKRCFPPGSMTGAPKLRSVQLLDGFENHQRRGIYSGALGYFSVDGVTDLSVVIRTIVVEDNRLSIGAGGAITWLSDREKEWDEVLTKVKSVVGTMDDVE</sequence>
<evidence type="ECO:0000256" key="7">
    <source>
        <dbReference type="ARBA" id="ARBA00022962"/>
    </source>
</evidence>
<evidence type="ECO:0000256" key="2">
    <source>
        <dbReference type="ARBA" id="ARBA00005009"/>
    </source>
</evidence>
<evidence type="ECO:0000256" key="9">
    <source>
        <dbReference type="ARBA" id="ARBA00031904"/>
    </source>
</evidence>
<dbReference type="InterPro" id="IPR019999">
    <property type="entry name" value="Anth_synth_I-like"/>
</dbReference>
<gene>
    <name evidence="13" type="ORF">I314_00303</name>
</gene>
<dbReference type="Gene3D" id="3.40.50.880">
    <property type="match status" value="1"/>
</dbReference>
<comment type="pathway">
    <text evidence="2">Cofactor biosynthesis; tetrahydrofolate biosynthesis; 4-aminobenzoate from chorismate: step 1/2.</text>
</comment>
<protein>
    <recommendedName>
        <fullName evidence="4">aminodeoxychorismate synthase</fullName>
        <ecNumber evidence="4">2.6.1.85</ecNumber>
    </recommendedName>
    <alternativeName>
        <fullName evidence="8">Para-aminobenzoate synthase</fullName>
    </alternativeName>
    <alternativeName>
        <fullName evidence="9">p-aminobenzoic acid synthase</fullName>
    </alternativeName>
</protein>
<evidence type="ECO:0000256" key="10">
    <source>
        <dbReference type="SAM" id="MobiDB-lite"/>
    </source>
</evidence>
<evidence type="ECO:0000313" key="13">
    <source>
        <dbReference type="EMBL" id="KIR69198.1"/>
    </source>
</evidence>
<reference evidence="13 14" key="1">
    <citation type="submission" date="2015-01" db="EMBL/GenBank/DDBJ databases">
        <title>The Genome Sequence of Cryptococcus gattii CA1873.</title>
        <authorList>
            <consortium name="The Broad Institute Genomics Platform"/>
            <person name="Cuomo C."/>
            <person name="Litvintseva A."/>
            <person name="Chen Y."/>
            <person name="Heitman J."/>
            <person name="Sun S."/>
            <person name="Springer D."/>
            <person name="Dromer F."/>
            <person name="Young S."/>
            <person name="Zeng Q."/>
            <person name="Gargeya S."/>
            <person name="Abouelleil A."/>
            <person name="Alvarado L."/>
            <person name="Chapman S.B."/>
            <person name="Gainer-Dewar J."/>
            <person name="Goldberg J."/>
            <person name="Griggs A."/>
            <person name="Gujja S."/>
            <person name="Hansen M."/>
            <person name="Howarth C."/>
            <person name="Imamovic A."/>
            <person name="Larimer J."/>
            <person name="Murphy C."/>
            <person name="Naylor J."/>
            <person name="Pearson M."/>
            <person name="Priest M."/>
            <person name="Roberts A."/>
            <person name="Saif S."/>
            <person name="Shea T."/>
            <person name="Sykes S."/>
            <person name="Wortman J."/>
            <person name="Nusbaum C."/>
            <person name="Birren B."/>
        </authorList>
    </citation>
    <scope>NUCLEOTIDE SEQUENCE [LARGE SCALE GENOMIC DNA]</scope>
    <source>
        <strain evidence="13 14">CA1873</strain>
    </source>
</reference>
<dbReference type="Gene3D" id="3.60.120.10">
    <property type="entry name" value="Anthranilate synthase"/>
    <property type="match status" value="1"/>
</dbReference>
<dbReference type="Pfam" id="PF00117">
    <property type="entry name" value="GATase"/>
    <property type="match status" value="1"/>
</dbReference>
<dbReference type="NCBIfam" id="TIGR00566">
    <property type="entry name" value="trpG_papA"/>
    <property type="match status" value="1"/>
</dbReference>
<dbReference type="Pfam" id="PF00425">
    <property type="entry name" value="Chorismate_bind"/>
    <property type="match status" value="1"/>
</dbReference>
<keyword evidence="5" id="KW-0808">Transferase</keyword>
<evidence type="ECO:0000256" key="5">
    <source>
        <dbReference type="ARBA" id="ARBA00022679"/>
    </source>
</evidence>
<feature type="compositionally biased region" description="Basic and acidic residues" evidence="10">
    <location>
        <begin position="626"/>
        <end position="640"/>
    </location>
</feature>
<evidence type="ECO:0000256" key="4">
    <source>
        <dbReference type="ARBA" id="ARBA00013139"/>
    </source>
</evidence>
<comment type="catalytic activity">
    <reaction evidence="1">
        <text>chorismate + L-glutamine = 4-amino-4-deoxychorismate + L-glutamate</text>
        <dbReference type="Rhea" id="RHEA:11672"/>
        <dbReference type="ChEBI" id="CHEBI:29748"/>
        <dbReference type="ChEBI" id="CHEBI:29985"/>
        <dbReference type="ChEBI" id="CHEBI:58359"/>
        <dbReference type="ChEBI" id="CHEBI:58406"/>
        <dbReference type="EC" id="2.6.1.85"/>
    </reaction>
</comment>